<evidence type="ECO:0000256" key="7">
    <source>
        <dbReference type="SAM" id="Phobius"/>
    </source>
</evidence>
<evidence type="ECO:0000256" key="6">
    <source>
        <dbReference type="SAM" id="MobiDB-lite"/>
    </source>
</evidence>
<feature type="transmembrane region" description="Helical" evidence="7">
    <location>
        <begin position="690"/>
        <end position="714"/>
    </location>
</feature>
<organism evidence="9 10">
    <name type="scientific">Ceratitis capitata</name>
    <name type="common">Mediterranean fruit fly</name>
    <name type="synonym">Tephritis capitata</name>
    <dbReference type="NCBI Taxonomy" id="7213"/>
    <lineage>
        <taxon>Eukaryota</taxon>
        <taxon>Metazoa</taxon>
        <taxon>Ecdysozoa</taxon>
        <taxon>Arthropoda</taxon>
        <taxon>Hexapoda</taxon>
        <taxon>Insecta</taxon>
        <taxon>Pterygota</taxon>
        <taxon>Neoptera</taxon>
        <taxon>Endopterygota</taxon>
        <taxon>Diptera</taxon>
        <taxon>Brachycera</taxon>
        <taxon>Muscomorpha</taxon>
        <taxon>Tephritoidea</taxon>
        <taxon>Tephritidae</taxon>
        <taxon>Ceratitis</taxon>
        <taxon>Ceratitis</taxon>
    </lineage>
</organism>
<proteinExistence type="predicted"/>
<feature type="transmembrane region" description="Helical" evidence="7">
    <location>
        <begin position="525"/>
        <end position="546"/>
    </location>
</feature>
<keyword evidence="3 7" id="KW-0812">Transmembrane</keyword>
<feature type="transmembrane region" description="Helical" evidence="7">
    <location>
        <begin position="635"/>
        <end position="655"/>
    </location>
</feature>
<gene>
    <name evidence="9" type="ORF">CCAP1982_LOCUS7840</name>
</gene>
<feature type="region of interest" description="Disordered" evidence="6">
    <location>
        <begin position="11"/>
        <end position="42"/>
    </location>
</feature>
<dbReference type="Proteomes" id="UP000606786">
    <property type="component" value="Unassembled WGS sequence"/>
</dbReference>
<feature type="compositionally biased region" description="Low complexity" evidence="6">
    <location>
        <begin position="14"/>
        <end position="39"/>
    </location>
</feature>
<reference evidence="9" key="1">
    <citation type="submission" date="2020-11" db="EMBL/GenBank/DDBJ databases">
        <authorList>
            <person name="Whitehead M."/>
        </authorList>
    </citation>
    <scope>NUCLEOTIDE SEQUENCE</scope>
    <source>
        <strain evidence="9">EGII</strain>
    </source>
</reference>
<feature type="transmembrane region" description="Helical" evidence="7">
    <location>
        <begin position="346"/>
        <end position="364"/>
    </location>
</feature>
<evidence type="ECO:0000256" key="2">
    <source>
        <dbReference type="ARBA" id="ARBA00022448"/>
    </source>
</evidence>
<keyword evidence="5 7" id="KW-0472">Membrane</keyword>
<dbReference type="GO" id="GO:0016020">
    <property type="term" value="C:membrane"/>
    <property type="evidence" value="ECO:0007669"/>
    <property type="project" value="UniProtKB-SubCell"/>
</dbReference>
<comment type="caution">
    <text evidence="9">The sequence shown here is derived from an EMBL/GenBank/DDBJ whole genome shotgun (WGS) entry which is preliminary data.</text>
</comment>
<dbReference type="Pfam" id="PF03600">
    <property type="entry name" value="CitMHS"/>
    <property type="match status" value="1"/>
</dbReference>
<feature type="transmembrane region" description="Helical" evidence="7">
    <location>
        <begin position="661"/>
        <end position="678"/>
    </location>
</feature>
<dbReference type="OrthoDB" id="442352at2759"/>
<feature type="transmembrane region" description="Helical" evidence="7">
    <location>
        <begin position="734"/>
        <end position="752"/>
    </location>
</feature>
<evidence type="ECO:0000256" key="3">
    <source>
        <dbReference type="ARBA" id="ARBA00022692"/>
    </source>
</evidence>
<dbReference type="GO" id="GO:0055085">
    <property type="term" value="P:transmembrane transport"/>
    <property type="evidence" value="ECO:0007669"/>
    <property type="project" value="InterPro"/>
</dbReference>
<evidence type="ECO:0000259" key="8">
    <source>
        <dbReference type="Pfam" id="PF03600"/>
    </source>
</evidence>
<evidence type="ECO:0000256" key="4">
    <source>
        <dbReference type="ARBA" id="ARBA00022989"/>
    </source>
</evidence>
<accession>A0A811UJD6</accession>
<dbReference type="EMBL" id="CAJHJT010000012">
    <property type="protein sequence ID" value="CAD6999312.1"/>
    <property type="molecule type" value="Genomic_DNA"/>
</dbReference>
<keyword evidence="10" id="KW-1185">Reference proteome</keyword>
<feature type="domain" description="Citrate transporter-like" evidence="8">
    <location>
        <begin position="359"/>
        <end position="788"/>
    </location>
</feature>
<dbReference type="InterPro" id="IPR004680">
    <property type="entry name" value="Cit_transptr-like_dom"/>
</dbReference>
<feature type="transmembrane region" description="Helical" evidence="7">
    <location>
        <begin position="370"/>
        <end position="387"/>
    </location>
</feature>
<feature type="transmembrane region" description="Helical" evidence="7">
    <location>
        <begin position="825"/>
        <end position="848"/>
    </location>
</feature>
<dbReference type="InterPro" id="IPR051475">
    <property type="entry name" value="Diverse_Ion_Transporter"/>
</dbReference>
<evidence type="ECO:0000313" key="9">
    <source>
        <dbReference type="EMBL" id="CAD6999312.1"/>
    </source>
</evidence>
<evidence type="ECO:0000256" key="5">
    <source>
        <dbReference type="ARBA" id="ARBA00023136"/>
    </source>
</evidence>
<feature type="transmembrane region" description="Helical" evidence="7">
    <location>
        <begin position="469"/>
        <end position="490"/>
    </location>
</feature>
<dbReference type="PANTHER" id="PTHR43568">
    <property type="entry name" value="P PROTEIN"/>
    <property type="match status" value="1"/>
</dbReference>
<comment type="subcellular location">
    <subcellularLocation>
        <location evidence="1">Membrane</location>
        <topology evidence="1">Multi-pass membrane protein</topology>
    </subcellularLocation>
</comment>
<dbReference type="AlphaFoldDB" id="A0A811UJD6"/>
<evidence type="ECO:0000313" key="10">
    <source>
        <dbReference type="Proteomes" id="UP000606786"/>
    </source>
</evidence>
<name>A0A811UJD6_CERCA</name>
<keyword evidence="2" id="KW-0813">Transport</keyword>
<feature type="transmembrane region" description="Helical" evidence="7">
    <location>
        <begin position="399"/>
        <end position="419"/>
    </location>
</feature>
<dbReference type="PANTHER" id="PTHR43568:SF1">
    <property type="entry name" value="P PROTEIN"/>
    <property type="match status" value="1"/>
</dbReference>
<keyword evidence="4 7" id="KW-1133">Transmembrane helix</keyword>
<sequence>MGIKDKIRVLKNGASPSHSHNNDNDSANINTNANASSTPTKGVVDLLKPHSSRNLMAPGQVTEQTLQVWRALPPQIRHDPSMVSFQMENERLHGSTVVTDDESTNAHDVESSYEDEHSFADSEYINMKKFSQGNMATDEKSTDGECTLSDIENSTNEKSKAVVNQVVAKQKSKERRKREQLIKRSGLLVFWVFAAVVLMIFEEKHLLEKTLEVPWNKTKNFVLHKKPTGDFKLKIFGTFNETMRMYHHEDDGKFLFVQPQMLYYDKVNKRQEYKNILQPWLIPLVSETLFEVAPVVWRNQTYEMPANTLRKLQKPDVTMRLSMYSNAEKDLAVQLVYNPLIINKKIGTLLAAGILLIFYALLVWEVFQRTFIAIICSILSVAVLACFDDRPNMDEIIEWMDMEMLTLLFCMMIIVGILAETGVFDYIAVLAFEISGGKIWPMIYFLCFITCFVSSFLDNVTTVILMTPVAIRLCEVMSLDPVSVLLGIIVHSNIGGSLTPIGDPISIIICSNHFFMKNGITFTKFVTHTLPGVLLVTIQSCIYLRFAFRDPQSLRLNEPKEFKDLRREIKVWQRAANSLSSYSKDADLVRATLHKKVKVLKRTLRRKQRGLDSNDAYTHTLQELKLKYPIKHKTLLLQACVALAFVLVCFFVQSVPKWRTLPLGWLALLGVIALLIVLNRDDMEHLLHRIEWTTLLFFAAMFVMMECVERLGLFAWIGELTKRIILFVDERHRLAMAIFIILWISAMASAILDSIPVTAMMVRVVVSLVSRETLGLPLEPLVWALTFGSSLGGNGTLYGASSNVVSAGIVEQHGYKIKFTRYLKVVFPMMVGQIIIITAYLIWAHIVFEWHSE</sequence>
<evidence type="ECO:0000256" key="1">
    <source>
        <dbReference type="ARBA" id="ARBA00004141"/>
    </source>
</evidence>
<protein>
    <submittedName>
        <fullName evidence="9">(Mediterranean fruit fly) hypothetical protein</fullName>
    </submittedName>
</protein>
<feature type="transmembrane region" description="Helical" evidence="7">
    <location>
        <begin position="181"/>
        <end position="201"/>
    </location>
</feature>
<dbReference type="CDD" id="cd01116">
    <property type="entry name" value="P_permease"/>
    <property type="match status" value="1"/>
</dbReference>
<feature type="transmembrane region" description="Helical" evidence="7">
    <location>
        <begin position="439"/>
        <end position="457"/>
    </location>
</feature>